<dbReference type="PRINTS" id="PR00180">
    <property type="entry name" value="CRETINALDHBP"/>
</dbReference>
<evidence type="ECO:0000313" key="5">
    <source>
        <dbReference type="Proteomes" id="UP000014760"/>
    </source>
</evidence>
<name>R7UNK7_CAPTE</name>
<dbReference type="SMART" id="SM00516">
    <property type="entry name" value="SEC14"/>
    <property type="match status" value="1"/>
</dbReference>
<evidence type="ECO:0000259" key="2">
    <source>
        <dbReference type="PROSITE" id="PS50866"/>
    </source>
</evidence>
<dbReference type="Gene3D" id="3.40.525.10">
    <property type="entry name" value="CRAL-TRIO lipid binding domain"/>
    <property type="match status" value="1"/>
</dbReference>
<dbReference type="EnsemblMetazoa" id="CapteT168514">
    <property type="protein sequence ID" value="CapteP168514"/>
    <property type="gene ID" value="CapteG168514"/>
</dbReference>
<keyword evidence="5" id="KW-1185">Reference proteome</keyword>
<reference evidence="5" key="1">
    <citation type="submission" date="2012-12" db="EMBL/GenBank/DDBJ databases">
        <authorList>
            <person name="Hellsten U."/>
            <person name="Grimwood J."/>
            <person name="Chapman J.A."/>
            <person name="Shapiro H."/>
            <person name="Aerts A."/>
            <person name="Otillar R.P."/>
            <person name="Terry A.Y."/>
            <person name="Boore J.L."/>
            <person name="Simakov O."/>
            <person name="Marletaz F."/>
            <person name="Cho S.-J."/>
            <person name="Edsinger-Gonzales E."/>
            <person name="Havlak P."/>
            <person name="Kuo D.-H."/>
            <person name="Larsson T."/>
            <person name="Lv J."/>
            <person name="Arendt D."/>
            <person name="Savage R."/>
            <person name="Osoegawa K."/>
            <person name="de Jong P."/>
            <person name="Lindberg D.R."/>
            <person name="Seaver E.C."/>
            <person name="Weisblat D.A."/>
            <person name="Putnam N.H."/>
            <person name="Grigoriev I.V."/>
            <person name="Rokhsar D.S."/>
        </authorList>
    </citation>
    <scope>NUCLEOTIDE SEQUENCE</scope>
    <source>
        <strain evidence="5">I ESC-2004</strain>
    </source>
</reference>
<dbReference type="Proteomes" id="UP000014760">
    <property type="component" value="Unassembled WGS sequence"/>
</dbReference>
<feature type="domain" description="CRAL-TRIO" evidence="1">
    <location>
        <begin position="75"/>
        <end position="249"/>
    </location>
</feature>
<dbReference type="OrthoDB" id="1434354at2759"/>
<dbReference type="SUPFAM" id="SSF46938">
    <property type="entry name" value="CRAL/TRIO N-terminal domain"/>
    <property type="match status" value="1"/>
</dbReference>
<dbReference type="PANTHER" id="PTHR23324">
    <property type="entry name" value="SEC14 RELATED PROTEIN"/>
    <property type="match status" value="1"/>
</dbReference>
<dbReference type="InterPro" id="IPR036598">
    <property type="entry name" value="GOLD_dom_sf"/>
</dbReference>
<dbReference type="Pfam" id="PF00650">
    <property type="entry name" value="CRAL_TRIO"/>
    <property type="match status" value="1"/>
</dbReference>
<feature type="domain" description="GOLD" evidence="2">
    <location>
        <begin position="257"/>
        <end position="386"/>
    </location>
</feature>
<dbReference type="InterPro" id="IPR011074">
    <property type="entry name" value="CRAL/TRIO_N_dom"/>
</dbReference>
<gene>
    <name evidence="3" type="ORF">CAPTEDRAFT_168514</name>
</gene>
<reference evidence="3 5" key="2">
    <citation type="journal article" date="2013" name="Nature">
        <title>Insights into bilaterian evolution from three spiralian genomes.</title>
        <authorList>
            <person name="Simakov O."/>
            <person name="Marletaz F."/>
            <person name="Cho S.J."/>
            <person name="Edsinger-Gonzales E."/>
            <person name="Havlak P."/>
            <person name="Hellsten U."/>
            <person name="Kuo D.H."/>
            <person name="Larsson T."/>
            <person name="Lv J."/>
            <person name="Arendt D."/>
            <person name="Savage R."/>
            <person name="Osoegawa K."/>
            <person name="de Jong P."/>
            <person name="Grimwood J."/>
            <person name="Chapman J.A."/>
            <person name="Shapiro H."/>
            <person name="Aerts A."/>
            <person name="Otillar R.P."/>
            <person name="Terry A.Y."/>
            <person name="Boore J.L."/>
            <person name="Grigoriev I.V."/>
            <person name="Lindberg D.R."/>
            <person name="Seaver E.C."/>
            <person name="Weisblat D.A."/>
            <person name="Putnam N.H."/>
            <person name="Rokhsar D.S."/>
        </authorList>
    </citation>
    <scope>NUCLEOTIDE SEQUENCE</scope>
    <source>
        <strain evidence="3 5">I ESC-2004</strain>
    </source>
</reference>
<dbReference type="SUPFAM" id="SSF52087">
    <property type="entry name" value="CRAL/TRIO domain"/>
    <property type="match status" value="1"/>
</dbReference>
<dbReference type="FunCoup" id="R7UNK7">
    <property type="interactions" value="202"/>
</dbReference>
<dbReference type="InterPro" id="IPR009038">
    <property type="entry name" value="GOLD_dom"/>
</dbReference>
<dbReference type="CDD" id="cd00170">
    <property type="entry name" value="SEC14"/>
    <property type="match status" value="1"/>
</dbReference>
<organism evidence="3">
    <name type="scientific">Capitella teleta</name>
    <name type="common">Polychaete worm</name>
    <dbReference type="NCBI Taxonomy" id="283909"/>
    <lineage>
        <taxon>Eukaryota</taxon>
        <taxon>Metazoa</taxon>
        <taxon>Spiralia</taxon>
        <taxon>Lophotrochozoa</taxon>
        <taxon>Annelida</taxon>
        <taxon>Polychaeta</taxon>
        <taxon>Sedentaria</taxon>
        <taxon>Scolecida</taxon>
        <taxon>Capitellidae</taxon>
        <taxon>Capitella</taxon>
    </lineage>
</organism>
<dbReference type="HOGENOM" id="CLU_014001_2_1_1"/>
<dbReference type="SUPFAM" id="SSF101576">
    <property type="entry name" value="Supernatant protein factor (SPF), C-terminal domain"/>
    <property type="match status" value="1"/>
</dbReference>
<evidence type="ECO:0000313" key="4">
    <source>
        <dbReference type="EnsemblMetazoa" id="CapteP168514"/>
    </source>
</evidence>
<dbReference type="Pfam" id="PF03765">
    <property type="entry name" value="CRAL_TRIO_N"/>
    <property type="match status" value="1"/>
</dbReference>
<dbReference type="EMBL" id="AMQN01006973">
    <property type="status" value="NOT_ANNOTATED_CDS"/>
    <property type="molecule type" value="Genomic_DNA"/>
</dbReference>
<dbReference type="PROSITE" id="PS50866">
    <property type="entry name" value="GOLD"/>
    <property type="match status" value="1"/>
</dbReference>
<evidence type="ECO:0000259" key="1">
    <source>
        <dbReference type="PROSITE" id="PS50191"/>
    </source>
</evidence>
<dbReference type="InterPro" id="IPR001251">
    <property type="entry name" value="CRAL-TRIO_dom"/>
</dbReference>
<protein>
    <recommendedName>
        <fullName evidence="6">CRAL-TRIO domain-containing protein</fullName>
    </recommendedName>
</protein>
<proteinExistence type="predicted"/>
<dbReference type="Gene3D" id="2.60.120.680">
    <property type="entry name" value="GOLD domain"/>
    <property type="match status" value="1"/>
</dbReference>
<sequence>MSGHQGELSPSQEEALKQMKDAIADVWSDEFTDGYILQWLRARKFNVNKAEKMLRDHLEWRKTYQIDTILEAWNVPEVLSKYFPGGYAGFEFDGTPIWIDCIGRLDLKGMIYSASKKDILKYKARQNEYLLKVIHPQISKKLGHPMEQMSLIFDMEGIGMNHLWKPSLDTFTEIMKMYEANYPETMKTTYIVNAPKIFPILFNIVKPFLREETRDKIKMFGANWKEELVKYIDPEHLPVHWGGKATDPDGDPFCASKVCLGGPVPEEFNIPSMTENSNLQGFTTAVIARGSDLKLVIDVEKPGSILKWNFATDGMDITFGIRHNPISNKTNDMDKMETLVRPERINSHIVPEYGSITCDKSGSYIVLFDNSYSWLHAKKISYFLEVLDPNVCELVNEDSACTKI</sequence>
<dbReference type="OMA" id="RWQQQLF"/>
<dbReference type="GO" id="GO:0005737">
    <property type="term" value="C:cytoplasm"/>
    <property type="evidence" value="ECO:0007669"/>
    <property type="project" value="TreeGrafter"/>
</dbReference>
<dbReference type="InterPro" id="IPR051064">
    <property type="entry name" value="SEC14/CRAL-TRIO_domain"/>
</dbReference>
<dbReference type="PANTHER" id="PTHR23324:SF83">
    <property type="entry name" value="SEC14-LIKE PROTEIN 2"/>
    <property type="match status" value="1"/>
</dbReference>
<dbReference type="EMBL" id="KB299669">
    <property type="protein sequence ID" value="ELU07678.1"/>
    <property type="molecule type" value="Genomic_DNA"/>
</dbReference>
<dbReference type="AlphaFoldDB" id="R7UNK7"/>
<accession>R7UNK7</accession>
<evidence type="ECO:0000313" key="3">
    <source>
        <dbReference type="EMBL" id="ELU07678.1"/>
    </source>
</evidence>
<dbReference type="SMART" id="SM01100">
    <property type="entry name" value="CRAL_TRIO_N"/>
    <property type="match status" value="1"/>
</dbReference>
<evidence type="ECO:0008006" key="6">
    <source>
        <dbReference type="Google" id="ProtNLM"/>
    </source>
</evidence>
<dbReference type="STRING" id="283909.R7UNK7"/>
<dbReference type="PROSITE" id="PS50191">
    <property type="entry name" value="CRAL_TRIO"/>
    <property type="match status" value="1"/>
</dbReference>
<reference evidence="4" key="3">
    <citation type="submission" date="2015-06" db="UniProtKB">
        <authorList>
            <consortium name="EnsemblMetazoa"/>
        </authorList>
    </citation>
    <scope>IDENTIFICATION</scope>
</reference>
<dbReference type="InterPro" id="IPR036273">
    <property type="entry name" value="CRAL/TRIO_N_dom_sf"/>
</dbReference>
<dbReference type="InterPro" id="IPR036865">
    <property type="entry name" value="CRAL-TRIO_dom_sf"/>
</dbReference>